<protein>
    <submittedName>
        <fullName evidence="2">Uncharacterized protein</fullName>
    </submittedName>
</protein>
<gene>
    <name evidence="2" type="ORF">CSHISOI_07623</name>
</gene>
<feature type="region of interest" description="Disordered" evidence="1">
    <location>
        <begin position="165"/>
        <end position="202"/>
    </location>
</feature>
<comment type="caution">
    <text evidence="2">The sequence shown here is derived from an EMBL/GenBank/DDBJ whole genome shotgun (WGS) entry which is preliminary data.</text>
</comment>
<proteinExistence type="predicted"/>
<name>A0A5Q4BMK7_9PEZI</name>
<dbReference type="OrthoDB" id="5325862at2759"/>
<evidence type="ECO:0000313" key="2">
    <source>
        <dbReference type="EMBL" id="TQN67847.1"/>
    </source>
</evidence>
<dbReference type="Proteomes" id="UP000326340">
    <property type="component" value="Unassembled WGS sequence"/>
</dbReference>
<organism evidence="2 3">
    <name type="scientific">Colletotrichum shisoi</name>
    <dbReference type="NCBI Taxonomy" id="2078593"/>
    <lineage>
        <taxon>Eukaryota</taxon>
        <taxon>Fungi</taxon>
        <taxon>Dikarya</taxon>
        <taxon>Ascomycota</taxon>
        <taxon>Pezizomycotina</taxon>
        <taxon>Sordariomycetes</taxon>
        <taxon>Hypocreomycetidae</taxon>
        <taxon>Glomerellales</taxon>
        <taxon>Glomerellaceae</taxon>
        <taxon>Colletotrichum</taxon>
        <taxon>Colletotrichum destructivum species complex</taxon>
    </lineage>
</organism>
<dbReference type="EMBL" id="PUHP01000824">
    <property type="protein sequence ID" value="TQN67847.1"/>
    <property type="molecule type" value="Genomic_DNA"/>
</dbReference>
<reference evidence="2 3" key="1">
    <citation type="journal article" date="2019" name="Sci. Rep.">
        <title>Colletotrichum shisoi sp. nov., an anthracnose pathogen of Perilla frutescens in Japan: molecular phylogenetic, morphological and genomic evidence.</title>
        <authorList>
            <person name="Gan P."/>
            <person name="Tsushima A."/>
            <person name="Hiroyama R."/>
            <person name="Narusaka M."/>
            <person name="Takano Y."/>
            <person name="Narusaka Y."/>
            <person name="Kawaradani M."/>
            <person name="Damm U."/>
            <person name="Shirasu K."/>
        </authorList>
    </citation>
    <scope>NUCLEOTIDE SEQUENCE [LARGE SCALE GENOMIC DNA]</scope>
    <source>
        <strain evidence="2 3">PG-2018a</strain>
    </source>
</reference>
<sequence>MPVLADKLHGIPSTSSLPTYLSVTEVELAELLPSTSSFSLPPTYDDATATATTATVSASTGIRDVTASSSSSEPSLAAFAPTAHFQIETLGKQWLSLPVGTRPDPIPVHRVEAGSWDPRSLPAYVSLRFSRSDNSCHLVRGDDASQTPVCTTLYRFGPGRPPVFRLPQSLVSPHGPPASPAGKSTQVDNDDDDDDTVRRNDGELELSIVSNSLITRTQRLKTPQGTFQWRYASSRERAAAVKGADDLLICELVRGVAVAGGKKPEEEAAATVAQFVRGPGTRTKGSGRSTAGNGGRLMVDLARWTDRKDGARDAVEVLVVASCVCMLKKEVDRRRIQQMMIMAGGAGGG</sequence>
<dbReference type="AlphaFoldDB" id="A0A5Q4BMK7"/>
<keyword evidence="3" id="KW-1185">Reference proteome</keyword>
<evidence type="ECO:0000256" key="1">
    <source>
        <dbReference type="SAM" id="MobiDB-lite"/>
    </source>
</evidence>
<accession>A0A5Q4BMK7</accession>
<evidence type="ECO:0000313" key="3">
    <source>
        <dbReference type="Proteomes" id="UP000326340"/>
    </source>
</evidence>